<dbReference type="EMBL" id="AHMT02000041">
    <property type="protein sequence ID" value="EQA61968.1"/>
    <property type="molecule type" value="Genomic_DNA"/>
</dbReference>
<dbReference type="AlphaFoldDB" id="V6ICN6"/>
<dbReference type="PANTHER" id="PTHR43272">
    <property type="entry name" value="LONG-CHAIN-FATTY-ACID--COA LIGASE"/>
    <property type="match status" value="1"/>
</dbReference>
<reference evidence="2" key="1">
    <citation type="submission" date="2013-05" db="EMBL/GenBank/DDBJ databases">
        <authorList>
            <person name="Harkins D.M."/>
            <person name="Durkin A.S."/>
            <person name="Brinkac L.M."/>
            <person name="Haft D.H."/>
            <person name="Selengut J.D."/>
            <person name="Sanka R."/>
            <person name="DePew J."/>
            <person name="Purushe J."/>
            <person name="Hartskeerl R.A."/>
            <person name="Ahmed A."/>
            <person name="van der Linden H."/>
            <person name="Goris M.G.A."/>
            <person name="Vinetz J.M."/>
            <person name="Sutton G.G."/>
            <person name="Nierman W.C."/>
            <person name="Fouts D.E."/>
        </authorList>
    </citation>
    <scope>NUCLEOTIDE SEQUENCE [LARGE SCALE GENOMIC DNA]</scope>
    <source>
        <strain evidence="2">L 60</strain>
    </source>
</reference>
<dbReference type="InterPro" id="IPR042099">
    <property type="entry name" value="ANL_N_sf"/>
</dbReference>
<feature type="domain" description="AMP-dependent synthetase/ligase" evidence="1">
    <location>
        <begin position="141"/>
        <end position="325"/>
    </location>
</feature>
<name>V6ICN6_9LEPT</name>
<dbReference type="GO" id="GO:0016020">
    <property type="term" value="C:membrane"/>
    <property type="evidence" value="ECO:0007669"/>
    <property type="project" value="TreeGrafter"/>
</dbReference>
<protein>
    <submittedName>
        <fullName evidence="2">AMP-binding enzyme</fullName>
    </submittedName>
</protein>
<dbReference type="GO" id="GO:0004467">
    <property type="term" value="F:long-chain fatty acid-CoA ligase activity"/>
    <property type="evidence" value="ECO:0007669"/>
    <property type="project" value="TreeGrafter"/>
</dbReference>
<proteinExistence type="predicted"/>
<dbReference type="SUPFAM" id="SSF56801">
    <property type="entry name" value="Acetyl-CoA synthetase-like"/>
    <property type="match status" value="1"/>
</dbReference>
<dbReference type="PANTHER" id="PTHR43272:SF52">
    <property type="entry name" value="AMP-DEPENDENT SYNTHETASE_LIGASE DOMAIN-CONTAINING PROTEIN"/>
    <property type="match status" value="1"/>
</dbReference>
<dbReference type="Gene3D" id="3.40.50.12780">
    <property type="entry name" value="N-terminal domain of ligase-like"/>
    <property type="match status" value="1"/>
</dbReference>
<dbReference type="Pfam" id="PF23562">
    <property type="entry name" value="AMP-binding_C_3"/>
    <property type="match status" value="1"/>
</dbReference>
<dbReference type="Pfam" id="PF00501">
    <property type="entry name" value="AMP-binding"/>
    <property type="match status" value="1"/>
</dbReference>
<dbReference type="InterPro" id="IPR000873">
    <property type="entry name" value="AMP-dep_synth/lig_dom"/>
</dbReference>
<evidence type="ECO:0000313" key="3">
    <source>
        <dbReference type="Proteomes" id="UP000018747"/>
    </source>
</evidence>
<keyword evidence="3" id="KW-1185">Reference proteome</keyword>
<dbReference type="Proteomes" id="UP000018747">
    <property type="component" value="Unassembled WGS sequence"/>
</dbReference>
<evidence type="ECO:0000259" key="1">
    <source>
        <dbReference type="Pfam" id="PF00501"/>
    </source>
</evidence>
<evidence type="ECO:0000313" key="2">
    <source>
        <dbReference type="EMBL" id="EQA61968.1"/>
    </source>
</evidence>
<gene>
    <name evidence="2" type="ORF">LEP1GSC062_2066</name>
</gene>
<comment type="caution">
    <text evidence="2">The sequence shown here is derived from an EMBL/GenBank/DDBJ whole genome shotgun (WGS) entry which is preliminary data.</text>
</comment>
<accession>V6ICN6</accession>
<sequence length="495" mass="56846">MRKWQSWLGVKMILKSLVFNSSSEKLNFQDIDENTFSFYDLQLNVRKAISFLKSLDFSKYKTLGMIVSYNWKSFIWDIACQITGLTTMPIDRAYVLKNPYFLKILPVDFWLSDIDLPEINKISLNSYETYEPCFGKLLEKSADIFTYKITSGTTKDPKLLPCSSEHVFHMIEGIESIFPFKETGKLLISMPFSIFLQRILVYCAIRNNLEIVFTNPQRLVTYFQKCRPTIMIGVPHLLNSFYELHNKQTELVNKDSFQDFFGGKLECLWTGSSPISEKLLKIYADSNIPVYEGYGMTEVGMIAKNYPSKSKLNTVGSIFPGVQLRFDENNAIEVKIKHPPAKAYLNSNEVFPITEDGWIKTGDIGFLDNDGFLVLTGRIKETIILSNGKNIYPAMLEKQLLELDSICNVCVIGNSLPYLIAVIHPKKKTDYRNEILNYLRSINNLHAEFEKILFCIFTEEPFGEDNGFLNARLKLNRSAVENWAGKLSDKFLIKV</sequence>
<organism evidence="2 3">
    <name type="scientific">Leptospira alexanderi serovar Manhao 3 str. L 60</name>
    <dbReference type="NCBI Taxonomy" id="1049759"/>
    <lineage>
        <taxon>Bacteria</taxon>
        <taxon>Pseudomonadati</taxon>
        <taxon>Spirochaetota</taxon>
        <taxon>Spirochaetia</taxon>
        <taxon>Leptospirales</taxon>
        <taxon>Leptospiraceae</taxon>
        <taxon>Leptospira</taxon>
    </lineage>
</organism>